<keyword evidence="2" id="KW-1133">Transmembrane helix</keyword>
<reference evidence="3 4" key="1">
    <citation type="submission" date="2019-09" db="EMBL/GenBank/DDBJ databases">
        <title>Phylogeny of genus Pseudoclavibacter and closely related genus.</title>
        <authorList>
            <person name="Li Y."/>
        </authorList>
    </citation>
    <scope>NUCLEOTIDE SEQUENCE [LARGE SCALE GENOMIC DNA]</scope>
    <source>
        <strain evidence="3 4">EGI 60007</strain>
    </source>
</reference>
<name>A0A6H9WHJ5_9MICO</name>
<feature type="region of interest" description="Disordered" evidence="1">
    <location>
        <begin position="1"/>
        <end position="27"/>
    </location>
</feature>
<feature type="transmembrane region" description="Helical" evidence="2">
    <location>
        <begin position="71"/>
        <end position="95"/>
    </location>
</feature>
<proteinExistence type="predicted"/>
<dbReference type="OrthoDB" id="5126074at2"/>
<evidence type="ECO:0000313" key="4">
    <source>
        <dbReference type="Proteomes" id="UP000431744"/>
    </source>
</evidence>
<dbReference type="Proteomes" id="UP000431744">
    <property type="component" value="Unassembled WGS sequence"/>
</dbReference>
<dbReference type="EMBL" id="WBJY01000001">
    <property type="protein sequence ID" value="KAB1650429.1"/>
    <property type="molecule type" value="Genomic_DNA"/>
</dbReference>
<protein>
    <submittedName>
        <fullName evidence="3">DUF3618 domain-containing protein</fullName>
    </submittedName>
</protein>
<keyword evidence="2" id="KW-0472">Membrane</keyword>
<dbReference type="AlphaFoldDB" id="A0A6H9WHJ5"/>
<evidence type="ECO:0000256" key="1">
    <source>
        <dbReference type="SAM" id="MobiDB-lite"/>
    </source>
</evidence>
<comment type="caution">
    <text evidence="3">The sequence shown here is derived from an EMBL/GenBank/DDBJ whole genome shotgun (WGS) entry which is preliminary data.</text>
</comment>
<dbReference type="Pfam" id="PF12277">
    <property type="entry name" value="DUF3618"/>
    <property type="match status" value="1"/>
</dbReference>
<keyword evidence="4" id="KW-1185">Reference proteome</keyword>
<gene>
    <name evidence="3" type="ORF">F8O04_00375</name>
</gene>
<dbReference type="InterPro" id="IPR022062">
    <property type="entry name" value="DUF3618"/>
</dbReference>
<keyword evidence="2" id="KW-0812">Transmembrane</keyword>
<organism evidence="3 4">
    <name type="scientific">Pseudoclavibacter endophyticus</name>
    <dbReference type="NCBI Taxonomy" id="1778590"/>
    <lineage>
        <taxon>Bacteria</taxon>
        <taxon>Bacillati</taxon>
        <taxon>Actinomycetota</taxon>
        <taxon>Actinomycetes</taxon>
        <taxon>Micrococcales</taxon>
        <taxon>Microbacteriaceae</taxon>
        <taxon>Pseudoclavibacter</taxon>
    </lineage>
</organism>
<accession>A0A6H9WHJ5</accession>
<evidence type="ECO:0000313" key="3">
    <source>
        <dbReference type="EMBL" id="KAB1650429.1"/>
    </source>
</evidence>
<evidence type="ECO:0000256" key="2">
    <source>
        <dbReference type="SAM" id="Phobius"/>
    </source>
</evidence>
<sequence length="99" mass="10824">MKSEKADEPKPEKAKDTRSDSDLGHDIERVRDELAQTLDALEYKLDLRARGQEYLEATKRRLAKQWDDNPLLVGGIAAGGVLALAGALVGGVVLARRGR</sequence>